<proteinExistence type="predicted"/>
<organism evidence="1 2">
    <name type="scientific">candidate division WOR-1 bacterium RIFOXYC12_FULL_54_18</name>
    <dbReference type="NCBI Taxonomy" id="1802584"/>
    <lineage>
        <taxon>Bacteria</taxon>
        <taxon>Bacillati</taxon>
        <taxon>Saganbacteria</taxon>
    </lineage>
</organism>
<dbReference type="EMBL" id="MEUG01000001">
    <property type="protein sequence ID" value="OGC28608.1"/>
    <property type="molecule type" value="Genomic_DNA"/>
</dbReference>
<evidence type="ECO:0000313" key="2">
    <source>
        <dbReference type="Proteomes" id="UP000178602"/>
    </source>
</evidence>
<dbReference type="InterPro" id="IPR007060">
    <property type="entry name" value="FtsL/DivIC"/>
</dbReference>
<gene>
    <name evidence="1" type="ORF">A3K49_06595</name>
</gene>
<name>A0A1F4T7B7_UNCSA</name>
<protein>
    <recommendedName>
        <fullName evidence="3">Cell division protein FtsB</fullName>
    </recommendedName>
</protein>
<comment type="caution">
    <text evidence="1">The sequence shown here is derived from an EMBL/GenBank/DDBJ whole genome shotgun (WGS) entry which is preliminary data.</text>
</comment>
<dbReference type="AlphaFoldDB" id="A0A1F4T7B7"/>
<dbReference type="Proteomes" id="UP000178602">
    <property type="component" value="Unassembled WGS sequence"/>
</dbReference>
<evidence type="ECO:0000313" key="1">
    <source>
        <dbReference type="EMBL" id="OGC28608.1"/>
    </source>
</evidence>
<sequence length="87" mass="9917">MKRLGLLAAILAIIYFIFLIRQDIINYRELSGEKGAVEKRVALEEGRFLALKERLVRLKGSDLTEEIARTKLGLIKKGETAYKVILK</sequence>
<dbReference type="Pfam" id="PF04977">
    <property type="entry name" value="DivIC"/>
    <property type="match status" value="1"/>
</dbReference>
<reference evidence="1 2" key="1">
    <citation type="journal article" date="2016" name="Nat. Commun.">
        <title>Thousands of microbial genomes shed light on interconnected biogeochemical processes in an aquifer system.</title>
        <authorList>
            <person name="Anantharaman K."/>
            <person name="Brown C.T."/>
            <person name="Hug L.A."/>
            <person name="Sharon I."/>
            <person name="Castelle C.J."/>
            <person name="Probst A.J."/>
            <person name="Thomas B.C."/>
            <person name="Singh A."/>
            <person name="Wilkins M.J."/>
            <person name="Karaoz U."/>
            <person name="Brodie E.L."/>
            <person name="Williams K.H."/>
            <person name="Hubbard S.S."/>
            <person name="Banfield J.F."/>
        </authorList>
    </citation>
    <scope>NUCLEOTIDE SEQUENCE [LARGE SCALE GENOMIC DNA]</scope>
</reference>
<evidence type="ECO:0008006" key="3">
    <source>
        <dbReference type="Google" id="ProtNLM"/>
    </source>
</evidence>
<accession>A0A1F4T7B7</accession>